<dbReference type="Pfam" id="PF11326">
    <property type="entry name" value="PANTS-like"/>
    <property type="match status" value="1"/>
</dbReference>
<evidence type="ECO:0000313" key="6">
    <source>
        <dbReference type="EMBL" id="CAH1247818.1"/>
    </source>
</evidence>
<accession>A0A8J9Z5Z4</accession>
<sequence length="155" mass="18253">MLKIIFLSLISRQLLLQFWDRPIIIIMATSGGQNWKPHYPCDYYKQEYSDCATIGNRFHSYYVYGEKPECAQWKKDYEACTAWMKTQTEETKMIFLGHVSRAVPTQDAIKLISSAPNPSWKRPRGHPRGRWEDQIFNTLQGLGVTRTDWRVYGER</sequence>
<evidence type="ECO:0000256" key="2">
    <source>
        <dbReference type="ARBA" id="ARBA00043942"/>
    </source>
</evidence>
<reference evidence="6" key="1">
    <citation type="submission" date="2022-01" db="EMBL/GenBank/DDBJ databases">
        <authorList>
            <person name="Braso-Vives M."/>
        </authorList>
    </citation>
    <scope>NUCLEOTIDE SEQUENCE</scope>
</reference>
<dbReference type="GO" id="GO:0043083">
    <property type="term" value="C:synaptic cleft"/>
    <property type="evidence" value="ECO:0007669"/>
    <property type="project" value="UniProtKB-SubCell"/>
</dbReference>
<evidence type="ECO:0000313" key="7">
    <source>
        <dbReference type="Proteomes" id="UP000838412"/>
    </source>
</evidence>
<dbReference type="EMBL" id="OV696701">
    <property type="protein sequence ID" value="CAH1247818.1"/>
    <property type="molecule type" value="Genomic_DNA"/>
</dbReference>
<proteinExistence type="inferred from homology"/>
<comment type="subcellular location">
    <subcellularLocation>
        <location evidence="2">Synaptic cleft</location>
    </subcellularLocation>
</comment>
<dbReference type="PANTHER" id="PTHR28052">
    <property type="entry name" value="UPF0545 PROTEIN C22ORF39"/>
    <property type="match status" value="1"/>
</dbReference>
<name>A0A8J9Z5Z4_BRALA</name>
<feature type="chain" id="PRO_5035437582" description="Synaptic plasticity regulator PANTS" evidence="5">
    <location>
        <begin position="17"/>
        <end position="155"/>
    </location>
</feature>
<evidence type="ECO:0000256" key="5">
    <source>
        <dbReference type="SAM" id="SignalP"/>
    </source>
</evidence>
<evidence type="ECO:0000256" key="4">
    <source>
        <dbReference type="ARBA" id="ARBA00044235"/>
    </source>
</evidence>
<keyword evidence="7" id="KW-1185">Reference proteome</keyword>
<dbReference type="AlphaFoldDB" id="A0A8J9Z5Z4"/>
<evidence type="ECO:0000256" key="1">
    <source>
        <dbReference type="ARBA" id="ARBA00006412"/>
    </source>
</evidence>
<dbReference type="Proteomes" id="UP000838412">
    <property type="component" value="Chromosome 16"/>
</dbReference>
<feature type="signal peptide" evidence="5">
    <location>
        <begin position="1"/>
        <end position="16"/>
    </location>
</feature>
<organism evidence="6 7">
    <name type="scientific">Branchiostoma lanceolatum</name>
    <name type="common">Common lancelet</name>
    <name type="synonym">Amphioxus lanceolatum</name>
    <dbReference type="NCBI Taxonomy" id="7740"/>
    <lineage>
        <taxon>Eukaryota</taxon>
        <taxon>Metazoa</taxon>
        <taxon>Chordata</taxon>
        <taxon>Cephalochordata</taxon>
        <taxon>Leptocardii</taxon>
        <taxon>Amphioxiformes</taxon>
        <taxon>Branchiostomatidae</taxon>
        <taxon>Branchiostoma</taxon>
    </lineage>
</organism>
<protein>
    <recommendedName>
        <fullName evidence="3">Synaptic plasticity regulator PANTS</fullName>
    </recommendedName>
    <alternativeName>
        <fullName evidence="4">Plasticity-associated neural transcript short</fullName>
    </alternativeName>
</protein>
<dbReference type="PANTHER" id="PTHR28052:SF1">
    <property type="entry name" value="UPF0545 PROTEIN C22ORF39"/>
    <property type="match status" value="1"/>
</dbReference>
<gene>
    <name evidence="6" type="primary">C22orf39</name>
    <name evidence="6" type="ORF">BLAG_LOCUS9368</name>
</gene>
<comment type="similarity">
    <text evidence="1">Belongs to the UPF0545 family.</text>
</comment>
<evidence type="ECO:0000256" key="3">
    <source>
        <dbReference type="ARBA" id="ARBA00044072"/>
    </source>
</evidence>
<dbReference type="InterPro" id="IPR021475">
    <property type="entry name" value="Pants/Emi1-like"/>
</dbReference>
<dbReference type="OrthoDB" id="5946508at2759"/>
<keyword evidence="5" id="KW-0732">Signal</keyword>